<dbReference type="Pfam" id="PF05105">
    <property type="entry name" value="Phage_holin_4_1"/>
    <property type="match status" value="1"/>
</dbReference>
<dbReference type="NCBIfam" id="TIGR01593">
    <property type="entry name" value="holin_tox_secr"/>
    <property type="match status" value="1"/>
</dbReference>
<feature type="transmembrane region" description="Helical" evidence="6">
    <location>
        <begin position="64"/>
        <end position="83"/>
    </location>
</feature>
<keyword evidence="4 6" id="KW-0472">Membrane</keyword>
<reference evidence="7" key="1">
    <citation type="submission" date="2015-08" db="EMBL/GenBank/DDBJ databases">
        <title>Complete DNA Sequence of Pseudomonas syringae pv. actinidiae, the Causal Agent of Kiwifruit Canker Disease.</title>
        <authorList>
            <person name="Rikkerink E.H.A."/>
            <person name="Fineran P.C."/>
        </authorList>
    </citation>
    <scope>NUCLEOTIDE SEQUENCE</scope>
    <source>
        <strain evidence="7">DSM 13666</strain>
    </source>
</reference>
<accession>A0A0M0KN65</accession>
<dbReference type="GeneID" id="87596532"/>
<evidence type="ECO:0000256" key="2">
    <source>
        <dbReference type="ARBA" id="ARBA00022692"/>
    </source>
</evidence>
<evidence type="ECO:0000256" key="4">
    <source>
        <dbReference type="ARBA" id="ARBA00023136"/>
    </source>
</evidence>
<evidence type="ECO:0000256" key="5">
    <source>
        <dbReference type="ARBA" id="ARBA00023600"/>
    </source>
</evidence>
<dbReference type="GO" id="GO:0016020">
    <property type="term" value="C:membrane"/>
    <property type="evidence" value="ECO:0007669"/>
    <property type="project" value="UniProtKB-SubCell"/>
</dbReference>
<evidence type="ECO:0000256" key="6">
    <source>
        <dbReference type="SAM" id="Phobius"/>
    </source>
</evidence>
<name>A0A0M0KN65_ALKHA</name>
<feature type="transmembrane region" description="Helical" evidence="6">
    <location>
        <begin position="89"/>
        <end position="108"/>
    </location>
</feature>
<comment type="similarity">
    <text evidence="5">Belongs to the bacteriophage holin family. Cp-1 holin subfamily.</text>
</comment>
<organism evidence="7">
    <name type="scientific">Halalkalibacterium halodurans</name>
    <name type="common">Bacillus halodurans</name>
    <dbReference type="NCBI Taxonomy" id="86665"/>
    <lineage>
        <taxon>Bacteria</taxon>
        <taxon>Bacillati</taxon>
        <taxon>Bacillota</taxon>
        <taxon>Bacilli</taxon>
        <taxon>Bacillales</taxon>
        <taxon>Bacillaceae</taxon>
        <taxon>Halalkalibacterium (ex Joshi et al. 2022)</taxon>
    </lineage>
</organism>
<feature type="transmembrane region" description="Helical" evidence="6">
    <location>
        <begin position="25"/>
        <end position="52"/>
    </location>
</feature>
<protein>
    <submittedName>
        <fullName evidence="7">Holin</fullName>
    </submittedName>
</protein>
<comment type="subcellular location">
    <subcellularLocation>
        <location evidence="1">Membrane</location>
        <topology evidence="1">Multi-pass membrane protein</topology>
    </subcellularLocation>
</comment>
<keyword evidence="2 6" id="KW-0812">Transmembrane</keyword>
<sequence>MEALLKWSAAVLAAAVSFLYGEWTILLSILLTLVVIDYGTGLVAAGVTGNINSRVGLIGITRKVFIFVMVAIAHMIDTVLLEVGIETEALIFMAAVVFYIVNELISIFENAGRMGLPVPKQLKQAISILKGDESK</sequence>
<dbReference type="RefSeq" id="WP_010897137.1">
    <property type="nucleotide sequence ID" value="NZ_CP040441.1"/>
</dbReference>
<gene>
    <name evidence="7" type="ORF">AMD02_15180</name>
</gene>
<dbReference type="PATRIC" id="fig|136160.3.peg.3517"/>
<dbReference type="AlphaFoldDB" id="A0A0M0KN65"/>
<evidence type="ECO:0000256" key="3">
    <source>
        <dbReference type="ARBA" id="ARBA00022989"/>
    </source>
</evidence>
<dbReference type="EMBL" id="LILD01000001">
    <property type="protein sequence ID" value="KOO40032.1"/>
    <property type="molecule type" value="Genomic_DNA"/>
</dbReference>
<proteinExistence type="inferred from homology"/>
<evidence type="ECO:0000256" key="1">
    <source>
        <dbReference type="ARBA" id="ARBA00004141"/>
    </source>
</evidence>
<dbReference type="OMA" id="WENGHII"/>
<comment type="caution">
    <text evidence="7">The sequence shown here is derived from an EMBL/GenBank/DDBJ whole genome shotgun (WGS) entry which is preliminary data.</text>
</comment>
<evidence type="ECO:0000313" key="7">
    <source>
        <dbReference type="EMBL" id="KOO40032.1"/>
    </source>
</evidence>
<dbReference type="InterPro" id="IPR006480">
    <property type="entry name" value="Phage_holin_4_1"/>
</dbReference>
<keyword evidence="3 6" id="KW-1133">Transmembrane helix</keyword>